<organism evidence="6 7">
    <name type="scientific">Leishmania orientalis</name>
    <dbReference type="NCBI Taxonomy" id="2249476"/>
    <lineage>
        <taxon>Eukaryota</taxon>
        <taxon>Discoba</taxon>
        <taxon>Euglenozoa</taxon>
        <taxon>Kinetoplastea</taxon>
        <taxon>Metakinetoplastina</taxon>
        <taxon>Trypanosomatida</taxon>
        <taxon>Trypanosomatidae</taxon>
        <taxon>Leishmaniinae</taxon>
        <taxon>Leishmania</taxon>
    </lineage>
</organism>
<dbReference type="SMART" id="SM00119">
    <property type="entry name" value="HECTc"/>
    <property type="match status" value="1"/>
</dbReference>
<keyword evidence="1" id="KW-0808">Transferase</keyword>
<evidence type="ECO:0000259" key="5">
    <source>
        <dbReference type="PROSITE" id="PS50237"/>
    </source>
</evidence>
<dbReference type="SMR" id="A0A836GZI6"/>
<feature type="region of interest" description="Disordered" evidence="4">
    <location>
        <begin position="358"/>
        <end position="391"/>
    </location>
</feature>
<keyword evidence="2 3" id="KW-0833">Ubl conjugation pathway</keyword>
<feature type="domain" description="HECT" evidence="5">
    <location>
        <begin position="1211"/>
        <end position="1370"/>
    </location>
</feature>
<feature type="compositionally biased region" description="Basic and acidic residues" evidence="4">
    <location>
        <begin position="232"/>
        <end position="243"/>
    </location>
</feature>
<feature type="compositionally biased region" description="Low complexity" evidence="4">
    <location>
        <begin position="252"/>
        <end position="267"/>
    </location>
</feature>
<dbReference type="Proteomes" id="UP000674143">
    <property type="component" value="Unassembled WGS sequence"/>
</dbReference>
<evidence type="ECO:0000256" key="3">
    <source>
        <dbReference type="PROSITE-ProRule" id="PRU00104"/>
    </source>
</evidence>
<dbReference type="Gene3D" id="3.30.2410.10">
    <property type="entry name" value="Hect, E3 ligase catalytic domain"/>
    <property type="match status" value="1"/>
</dbReference>
<proteinExistence type="predicted"/>
<dbReference type="PROSITE" id="PS50237">
    <property type="entry name" value="HECT"/>
    <property type="match status" value="1"/>
</dbReference>
<dbReference type="GeneID" id="92357127"/>
<dbReference type="SUPFAM" id="SSF56204">
    <property type="entry name" value="Hect, E3 ligase catalytic domain"/>
    <property type="match status" value="1"/>
</dbReference>
<feature type="active site" description="Glycyl thioester intermediate" evidence="3">
    <location>
        <position position="1337"/>
    </location>
</feature>
<dbReference type="PANTHER" id="PTHR45670">
    <property type="entry name" value="E3 UBIQUITIN-PROTEIN LIGASE TRIP12"/>
    <property type="match status" value="1"/>
</dbReference>
<accession>A0A836GZI6</accession>
<dbReference type="Pfam" id="PF00632">
    <property type="entry name" value="HECT"/>
    <property type="match status" value="1"/>
</dbReference>
<comment type="caution">
    <text evidence="6">The sequence shown here is derived from an EMBL/GenBank/DDBJ whole genome shotgun (WGS) entry which is preliminary data.</text>
</comment>
<feature type="compositionally biased region" description="Polar residues" evidence="4">
    <location>
        <begin position="358"/>
        <end position="368"/>
    </location>
</feature>
<evidence type="ECO:0000256" key="1">
    <source>
        <dbReference type="ARBA" id="ARBA00022679"/>
    </source>
</evidence>
<dbReference type="FunFam" id="3.90.1750.10:FF:000078">
    <property type="entry name" value="Ubiquitin-protein ligase, putative"/>
    <property type="match status" value="1"/>
</dbReference>
<dbReference type="EMBL" id="JAFHLR010000034">
    <property type="protein sequence ID" value="KAG5468041.1"/>
    <property type="molecule type" value="Genomic_DNA"/>
</dbReference>
<feature type="region of interest" description="Disordered" evidence="4">
    <location>
        <begin position="227"/>
        <end position="271"/>
    </location>
</feature>
<dbReference type="InterPro" id="IPR035983">
    <property type="entry name" value="Hect_E3_ubiquitin_ligase"/>
</dbReference>
<dbReference type="GO" id="GO:0043161">
    <property type="term" value="P:proteasome-mediated ubiquitin-dependent protein catabolic process"/>
    <property type="evidence" value="ECO:0007669"/>
    <property type="project" value="TreeGrafter"/>
</dbReference>
<dbReference type="RefSeq" id="XP_067059843.1">
    <property type="nucleotide sequence ID" value="XM_067203193.1"/>
</dbReference>
<dbReference type="GO" id="GO:0061630">
    <property type="term" value="F:ubiquitin protein ligase activity"/>
    <property type="evidence" value="ECO:0007669"/>
    <property type="project" value="InterPro"/>
</dbReference>
<gene>
    <name evidence="6" type="ORF">LSCM4_01129</name>
</gene>
<evidence type="ECO:0000313" key="7">
    <source>
        <dbReference type="Proteomes" id="UP000674143"/>
    </source>
</evidence>
<protein>
    <recommendedName>
        <fullName evidence="5">HECT domain-containing protein</fullName>
    </recommendedName>
</protein>
<name>A0A836GZI6_9TRYP</name>
<sequence length="1370" mass="149444">MASLKDEATSLADEEAYTSLLEICTQLIIAEGTDELPIKQPLGMLHELLHCQHLGGDATVLSVRAVRILLEKFISVLSSKLRAKLVGCVRAALGRVSRMINESPASGADFGFVHTKRWELQEELLQCMSAAAQSDKVVQAALPPLQEQLDFCKLVMDVSLDMCLQALRMCCVLLRSAQLSSEPHLVGLIGDVFRRRLRALESMEMNQEWLRLLRHLTEGAVTLKAYAGRTSETSDRNSATDRQKSRKRQRQRSPASSSSPSPSVSSVGVDGDCSEGTDEALVVLRLCQKVCATPSLDRAFRTTVFSCANAILFKASRVAGVPADTCVDVAMDLARELTRNVRSTLTIANPFTNCEAVSGTSGPATTPLTGGDEEGDSDEGQGEDLLSNGEGAKWHLPEPEWPLLILIAKIFAAKTVPTPEHMWWSVGDDEYARRFPKQDRLQLTNAFFGAQRVLTLKARGSRVNLSTMREFLWPFDLGCKVLFQPVSCAYAVPSAMPAALALQCSPSRARKLSVALLERDISALLEHLGAVSPNGGDLAAYGQSVLLQVLLIVGPHAKDATRAALRSFVADAATSLVELVSQAFVHHDRAWASTLLDAGVTEAILRRSASATPERSPVVQMLRREAASQPSTPPLLPRCEFPTMDPADLRRILQHGGRSDVEELLEALMFSETSVWDTAACMQVVYDLAGAAAVGTDGTAPMNGTASSPWVRRLEHLLTGLVVKRLQDMALHLQQSRSLKEIVEESEVVEVTVCGNSRSDQFTCPRQHPLHHHHGCNWRCDGCSVSGLQDAWSCRECDYDLCATCARACCNRASGALTATTQDLLVAWRASDDNSAEASASRSRLVLFTEERGLISAATPLACLHRQTVHLGEFYTPCPCGLVCPGPAVAAEAAAGPDASLLGALISAFGRACGQDVGVQRRLLKAYESAGAFVFLGGARAVPAELRCLTTHLAPYLPLSVKHLITRYVAVDCRRFAFQVLHDQAATVMSTNTGVAPESSKLRKFQVPRGDKPGLLRVLHASFSSLLSPLVKMEFTFEGEEGFGSGPSQEVYTELSAYFRAEPKFWFVTEDDGGADPVALAFPTTKALFLTEFFALGAACARSFIDEYRMDMDLLPQAWPLLMLPSLGLSLHRDSGKCRATCASTAAALTDLLEVLDPSLHRSFARLQHASEAELAAMELEMDDGTLLRTHTDLEQHLQRTVITRFEVALENLRHFQWGLLSVMELEALWCLSDEERSAFLCGSDAKGDGPLFTEEELRAQTTVGNGYNSGSAHVEMLLSIVGGDFTRAQQHHFLEFLTGTPRLPFNGLAGLGRLITVAMKDMDSKKEQTLPSCNTCFLYLKLPPYTTREIMKERLLFAVTEGRRNYSLS</sequence>
<feature type="compositionally biased region" description="Acidic residues" evidence="4">
    <location>
        <begin position="371"/>
        <end position="382"/>
    </location>
</feature>
<dbReference type="InterPro" id="IPR000569">
    <property type="entry name" value="HECT_dom"/>
</dbReference>
<evidence type="ECO:0000313" key="6">
    <source>
        <dbReference type="EMBL" id="KAG5468041.1"/>
    </source>
</evidence>
<evidence type="ECO:0000256" key="2">
    <source>
        <dbReference type="ARBA" id="ARBA00022786"/>
    </source>
</evidence>
<dbReference type="KEGG" id="loi:92357127"/>
<dbReference type="PANTHER" id="PTHR45670:SF15">
    <property type="entry name" value="LIGASE, PUTATIVE-RELATED"/>
    <property type="match status" value="1"/>
</dbReference>
<keyword evidence="7" id="KW-1185">Reference proteome</keyword>
<dbReference type="Gene3D" id="3.90.1750.10">
    <property type="entry name" value="Hect, E3 ligase catalytic domains"/>
    <property type="match status" value="1"/>
</dbReference>
<dbReference type="InterPro" id="IPR045322">
    <property type="entry name" value="HECTD1/TRIP12-like"/>
</dbReference>
<reference evidence="7" key="1">
    <citation type="journal article" date="2021" name="Microbiol. Resour. Announc.">
        <title>LGAAP: Leishmaniinae Genome Assembly and Annotation Pipeline.</title>
        <authorList>
            <person name="Almutairi H."/>
            <person name="Urbaniak M.D."/>
            <person name="Bates M.D."/>
            <person name="Jariyapan N."/>
            <person name="Kwakye-Nuako G."/>
            <person name="Thomaz-Soccol V."/>
            <person name="Al-Salem W.S."/>
            <person name="Dillon R.J."/>
            <person name="Bates P.A."/>
            <person name="Gatherer D."/>
        </authorList>
    </citation>
    <scope>NUCLEOTIDE SEQUENCE [LARGE SCALE GENOMIC DNA]</scope>
</reference>
<dbReference type="GO" id="GO:0000209">
    <property type="term" value="P:protein polyubiquitination"/>
    <property type="evidence" value="ECO:0007669"/>
    <property type="project" value="TreeGrafter"/>
</dbReference>
<reference evidence="7" key="2">
    <citation type="journal article" date="2021" name="Sci. Data">
        <title>Chromosome-scale genome sequencing, assembly and annotation of six genomes from subfamily Leishmaniinae.</title>
        <authorList>
            <person name="Almutairi H."/>
            <person name="Urbaniak M.D."/>
            <person name="Bates M.D."/>
            <person name="Jariyapan N."/>
            <person name="Kwakye-Nuako G."/>
            <person name="Thomaz Soccol V."/>
            <person name="Al-Salem W.S."/>
            <person name="Dillon R.J."/>
            <person name="Bates P.A."/>
            <person name="Gatherer D."/>
        </authorList>
    </citation>
    <scope>NUCLEOTIDE SEQUENCE [LARGE SCALE GENOMIC DNA]</scope>
</reference>
<dbReference type="FunFam" id="3.30.2410.10:FF:000036">
    <property type="entry name" value="Ubiquitin-protein ligase, putative"/>
    <property type="match status" value="1"/>
</dbReference>
<evidence type="ECO:0000256" key="4">
    <source>
        <dbReference type="SAM" id="MobiDB-lite"/>
    </source>
</evidence>